<gene>
    <name evidence="1" type="ORF">ILUMI_07514</name>
</gene>
<protein>
    <submittedName>
        <fullName evidence="1">Uncharacterized protein</fullName>
    </submittedName>
</protein>
<reference evidence="1" key="1">
    <citation type="submission" date="2019-08" db="EMBL/GenBank/DDBJ databases">
        <title>The genome of the North American firefly Photinus pyralis.</title>
        <authorList>
            <consortium name="Photinus pyralis genome working group"/>
            <person name="Fallon T.R."/>
            <person name="Sander Lower S.E."/>
            <person name="Weng J.-K."/>
        </authorList>
    </citation>
    <scope>NUCLEOTIDE SEQUENCE</scope>
    <source>
        <strain evidence="1">TRF0915ILg1</strain>
        <tissue evidence="1">Whole body</tissue>
    </source>
</reference>
<name>A0A8K0D3R2_IGNLU</name>
<evidence type="ECO:0000313" key="2">
    <source>
        <dbReference type="Proteomes" id="UP000801492"/>
    </source>
</evidence>
<dbReference type="AlphaFoldDB" id="A0A8K0D3R2"/>
<keyword evidence="2" id="KW-1185">Reference proteome</keyword>
<evidence type="ECO:0000313" key="1">
    <source>
        <dbReference type="EMBL" id="KAF2898659.1"/>
    </source>
</evidence>
<accession>A0A8K0D3R2</accession>
<comment type="caution">
    <text evidence="1">The sequence shown here is derived from an EMBL/GenBank/DDBJ whole genome shotgun (WGS) entry which is preliminary data.</text>
</comment>
<organism evidence="1 2">
    <name type="scientific">Ignelater luminosus</name>
    <name type="common">Cucubano</name>
    <name type="synonym">Pyrophorus luminosus</name>
    <dbReference type="NCBI Taxonomy" id="2038154"/>
    <lineage>
        <taxon>Eukaryota</taxon>
        <taxon>Metazoa</taxon>
        <taxon>Ecdysozoa</taxon>
        <taxon>Arthropoda</taxon>
        <taxon>Hexapoda</taxon>
        <taxon>Insecta</taxon>
        <taxon>Pterygota</taxon>
        <taxon>Neoptera</taxon>
        <taxon>Endopterygota</taxon>
        <taxon>Coleoptera</taxon>
        <taxon>Polyphaga</taxon>
        <taxon>Elateriformia</taxon>
        <taxon>Elateroidea</taxon>
        <taxon>Elateridae</taxon>
        <taxon>Agrypninae</taxon>
        <taxon>Pyrophorini</taxon>
        <taxon>Ignelater</taxon>
    </lineage>
</organism>
<dbReference type="EMBL" id="VTPC01003368">
    <property type="protein sequence ID" value="KAF2898659.1"/>
    <property type="molecule type" value="Genomic_DNA"/>
</dbReference>
<dbReference type="Proteomes" id="UP000801492">
    <property type="component" value="Unassembled WGS sequence"/>
</dbReference>
<sequence length="97" mass="10999">MKAAKESTSPMEIMQDLLNSETLNAAEDLLYFKEHPCNNLTVSKTTEDKSVQVNTFDDFKIWRIDTFIDTNNKCNVLMGIVNISILDVLNKALQSID</sequence>
<proteinExistence type="predicted"/>